<dbReference type="EMBL" id="BOQN01000150">
    <property type="protein sequence ID" value="GIM97557.1"/>
    <property type="molecule type" value="Genomic_DNA"/>
</dbReference>
<feature type="compositionally biased region" description="Low complexity" evidence="1">
    <location>
        <begin position="50"/>
        <end position="62"/>
    </location>
</feature>
<evidence type="ECO:0000256" key="1">
    <source>
        <dbReference type="SAM" id="MobiDB-lite"/>
    </source>
</evidence>
<keyword evidence="4" id="KW-1185">Reference proteome</keyword>
<protein>
    <submittedName>
        <fullName evidence="3">Uncharacterized protein</fullName>
    </submittedName>
</protein>
<name>A0A920BQJ3_9ACTN</name>
<proteinExistence type="predicted"/>
<dbReference type="AlphaFoldDB" id="A0A920BQJ3"/>
<keyword evidence="2" id="KW-0472">Membrane</keyword>
<evidence type="ECO:0000256" key="2">
    <source>
        <dbReference type="SAM" id="Phobius"/>
    </source>
</evidence>
<reference evidence="3 4" key="1">
    <citation type="submission" date="2021-03" db="EMBL/GenBank/DDBJ databases">
        <title>Whole genome shotgun sequence of Actinoplanes toevensis NBRC 105298.</title>
        <authorList>
            <person name="Komaki H."/>
            <person name="Tamura T."/>
        </authorList>
    </citation>
    <scope>NUCLEOTIDE SEQUENCE [LARGE SCALE GENOMIC DNA]</scope>
    <source>
        <strain evidence="3 4">NBRC 105298</strain>
    </source>
</reference>
<organism evidence="3 4">
    <name type="scientific">Paractinoplanes toevensis</name>
    <dbReference type="NCBI Taxonomy" id="571911"/>
    <lineage>
        <taxon>Bacteria</taxon>
        <taxon>Bacillati</taxon>
        <taxon>Actinomycetota</taxon>
        <taxon>Actinomycetes</taxon>
        <taxon>Micromonosporales</taxon>
        <taxon>Micromonosporaceae</taxon>
        <taxon>Paractinoplanes</taxon>
    </lineage>
</organism>
<gene>
    <name evidence="3" type="ORF">Ato02nite_093500</name>
</gene>
<feature type="transmembrane region" description="Helical" evidence="2">
    <location>
        <begin position="20"/>
        <end position="41"/>
    </location>
</feature>
<feature type="region of interest" description="Disordered" evidence="1">
    <location>
        <begin position="50"/>
        <end position="84"/>
    </location>
</feature>
<dbReference type="Proteomes" id="UP000677082">
    <property type="component" value="Unassembled WGS sequence"/>
</dbReference>
<evidence type="ECO:0000313" key="3">
    <source>
        <dbReference type="EMBL" id="GIM97557.1"/>
    </source>
</evidence>
<keyword evidence="2" id="KW-1133">Transmembrane helix</keyword>
<accession>A0A920BQJ3</accession>
<keyword evidence="2" id="KW-0812">Transmembrane</keyword>
<evidence type="ECO:0000313" key="4">
    <source>
        <dbReference type="Proteomes" id="UP000677082"/>
    </source>
</evidence>
<sequence>MIGMPRILELGLNRIFRSRWGVALVIVAIIAAVIGIGRLFADGDPNSPSLGSASPAPAISIDPSDDDSIIDTDPPPSPSTIPGRAQPETVAYAFASAWCNHKSVTPKNWRDRLLPNATKNLAGELDGVDPAGVPAERVIGRPSLVPVSATVVNAVVTMDSGKLNLRLVAPDGHWLVDGIDWDGS</sequence>
<comment type="caution">
    <text evidence="3">The sequence shown here is derived from an EMBL/GenBank/DDBJ whole genome shotgun (WGS) entry which is preliminary data.</text>
</comment>